<evidence type="ECO:0000259" key="8">
    <source>
        <dbReference type="Pfam" id="PF01676"/>
    </source>
</evidence>
<dbReference type="HAMAP" id="MF_00740">
    <property type="entry name" value="Phosphopentomut"/>
    <property type="match status" value="1"/>
</dbReference>
<dbReference type="GO" id="GO:0009117">
    <property type="term" value="P:nucleotide metabolic process"/>
    <property type="evidence" value="ECO:0007669"/>
    <property type="project" value="UniProtKB-UniRule"/>
</dbReference>
<evidence type="ECO:0000313" key="9">
    <source>
        <dbReference type="EMBL" id="AYC29343.1"/>
    </source>
</evidence>
<dbReference type="CDD" id="cd16009">
    <property type="entry name" value="PPM"/>
    <property type="match status" value="1"/>
</dbReference>
<dbReference type="InterPro" id="IPR024052">
    <property type="entry name" value="Phosphopentomutase_DeoB_cap_sf"/>
</dbReference>
<gene>
    <name evidence="6 9" type="primary">deoB</name>
    <name evidence="9" type="ORF">D3873_05390</name>
</gene>
<keyword evidence="10" id="KW-1185">Reference proteome</keyword>
<dbReference type="UniPathway" id="UPA00087">
    <property type="reaction ID" value="UER00173"/>
</dbReference>
<dbReference type="NCBIfam" id="TIGR01696">
    <property type="entry name" value="deoB"/>
    <property type="match status" value="1"/>
</dbReference>
<sequence>MVGKKYNRIHLIVMDSVGIGEAPDAAAFGDTGSHTLGHIAKHMKTIQLPQLEKMGLANIESLTGLNPVDAPTAVYGKMQEASVGKDTMTGHWEIMGLNIDTPFKVYPDGFPEELISQLEEKTGRKVIGNKPASGTEILDELGEEHMKTGAIIVYTSADPVLQIAAHEEIVPLDELYRICEIARELTLQPEFLVGRVIARPFIGSPGNFERTTNRHDYALKPFERTVMNELKDANLDVIAIGKISDIYNGEGVTESIRTKSNEDGMDQLIHVLEKDFTGISFLNLVDFDALFGHRRDPQGYGEALEAFDARLHEVFAKLKEDDLLIITADHGNDPTFTGSDHTREYVPLLIFSPSIQNGYELPTRETFADIGATIADNFDVKSPAFGKSFLSELEEKKAN</sequence>
<protein>
    <recommendedName>
        <fullName evidence="6 7">Phosphopentomutase</fullName>
        <ecNumber evidence="6 7">5.4.2.7</ecNumber>
    </recommendedName>
    <alternativeName>
        <fullName evidence="6">Phosphodeoxyribomutase</fullName>
    </alternativeName>
</protein>
<dbReference type="GO" id="GO:0030145">
    <property type="term" value="F:manganese ion binding"/>
    <property type="evidence" value="ECO:0007669"/>
    <property type="project" value="UniProtKB-UniRule"/>
</dbReference>
<feature type="binding site" evidence="6">
    <location>
        <position position="288"/>
    </location>
    <ligand>
        <name>Mn(2+)</name>
        <dbReference type="ChEBI" id="CHEBI:29035"/>
        <label>2</label>
    </ligand>
</feature>
<comment type="pathway">
    <text evidence="6">Carbohydrate degradation; 2-deoxy-D-ribose 1-phosphate degradation; D-glyceraldehyde 3-phosphate and acetaldehyde from 2-deoxy-alpha-D-ribose 1-phosphate: step 1/2.</text>
</comment>
<dbReference type="SUPFAM" id="SSF143856">
    <property type="entry name" value="DeoB insert domain-like"/>
    <property type="match status" value="1"/>
</dbReference>
<name>A0A385YV29_9BACL</name>
<comment type="cofactor">
    <cofactor evidence="6">
        <name>Mn(2+)</name>
        <dbReference type="ChEBI" id="CHEBI:29035"/>
    </cofactor>
    <text evidence="6">Binds 2 manganese ions.</text>
</comment>
<feature type="binding site" evidence="6">
    <location>
        <position position="341"/>
    </location>
    <ligand>
        <name>Mn(2+)</name>
        <dbReference type="ChEBI" id="CHEBI:29035"/>
        <label>2</label>
    </ligand>
</feature>
<dbReference type="GO" id="GO:0000287">
    <property type="term" value="F:magnesium ion binding"/>
    <property type="evidence" value="ECO:0007669"/>
    <property type="project" value="UniProtKB-UniRule"/>
</dbReference>
<dbReference type="GO" id="GO:0043094">
    <property type="term" value="P:metabolic compound salvage"/>
    <property type="evidence" value="ECO:0007669"/>
    <property type="project" value="UniProtKB-UniRule"/>
</dbReference>
<keyword evidence="3 6" id="KW-0479">Metal-binding</keyword>
<dbReference type="GO" id="GO:0008973">
    <property type="term" value="F:phosphopentomutase activity"/>
    <property type="evidence" value="ECO:0007669"/>
    <property type="project" value="UniProtKB-UniRule"/>
</dbReference>
<dbReference type="PIRSF" id="PIRSF001491">
    <property type="entry name" value="Ppentomutase"/>
    <property type="match status" value="1"/>
</dbReference>
<evidence type="ECO:0000256" key="3">
    <source>
        <dbReference type="ARBA" id="ARBA00022723"/>
    </source>
</evidence>
<dbReference type="Pfam" id="PF01676">
    <property type="entry name" value="Metalloenzyme"/>
    <property type="match status" value="1"/>
</dbReference>
<dbReference type="Gene3D" id="3.40.720.10">
    <property type="entry name" value="Alkaline Phosphatase, subunit A"/>
    <property type="match status" value="1"/>
</dbReference>
<feature type="binding site" evidence="6">
    <location>
        <position position="293"/>
    </location>
    <ligand>
        <name>Mn(2+)</name>
        <dbReference type="ChEBI" id="CHEBI:29035"/>
        <label>2</label>
    </ligand>
</feature>
<dbReference type="Gene3D" id="3.30.70.1250">
    <property type="entry name" value="Phosphopentomutase"/>
    <property type="match status" value="1"/>
</dbReference>
<feature type="binding site" evidence="6">
    <location>
        <position position="15"/>
    </location>
    <ligand>
        <name>Mn(2+)</name>
        <dbReference type="ChEBI" id="CHEBI:29035"/>
        <label>1</label>
    </ligand>
</feature>
<organism evidence="9 10">
    <name type="scientific">Paenisporosarcina cavernae</name>
    <dbReference type="NCBI Taxonomy" id="2320858"/>
    <lineage>
        <taxon>Bacteria</taxon>
        <taxon>Bacillati</taxon>
        <taxon>Bacillota</taxon>
        <taxon>Bacilli</taxon>
        <taxon>Bacillales</taxon>
        <taxon>Caryophanaceae</taxon>
        <taxon>Paenisporosarcina</taxon>
    </lineage>
</organism>
<dbReference type="KEGG" id="paek:D3873_05390"/>
<evidence type="ECO:0000256" key="4">
    <source>
        <dbReference type="ARBA" id="ARBA00023211"/>
    </source>
</evidence>
<feature type="binding site" evidence="6">
    <location>
        <position position="330"/>
    </location>
    <ligand>
        <name>Mn(2+)</name>
        <dbReference type="ChEBI" id="CHEBI:29035"/>
        <label>1</label>
    </ligand>
</feature>
<dbReference type="AlphaFoldDB" id="A0A385YV29"/>
<dbReference type="PANTHER" id="PTHR21110:SF0">
    <property type="entry name" value="PHOSPHOPENTOMUTASE"/>
    <property type="match status" value="1"/>
</dbReference>
<dbReference type="GO" id="GO:0006018">
    <property type="term" value="P:2-deoxyribose 1-phosphate catabolic process"/>
    <property type="evidence" value="ECO:0007669"/>
    <property type="project" value="UniProtKB-UniRule"/>
</dbReference>
<dbReference type="InterPro" id="IPR006124">
    <property type="entry name" value="Metalloenzyme"/>
</dbReference>
<evidence type="ECO:0000256" key="2">
    <source>
        <dbReference type="ARBA" id="ARBA00022490"/>
    </source>
</evidence>
<evidence type="ECO:0000256" key="5">
    <source>
        <dbReference type="ARBA" id="ARBA00023235"/>
    </source>
</evidence>
<dbReference type="GO" id="GO:0005829">
    <property type="term" value="C:cytosol"/>
    <property type="evidence" value="ECO:0007669"/>
    <property type="project" value="TreeGrafter"/>
</dbReference>
<keyword evidence="2 6" id="KW-0963">Cytoplasm</keyword>
<dbReference type="PANTHER" id="PTHR21110">
    <property type="entry name" value="PHOSPHOPENTOMUTASE"/>
    <property type="match status" value="1"/>
</dbReference>
<dbReference type="InterPro" id="IPR017850">
    <property type="entry name" value="Alkaline_phosphatase_core_sf"/>
</dbReference>
<dbReference type="GO" id="GO:0006015">
    <property type="term" value="P:5-phosphoribose 1-diphosphate biosynthetic process"/>
    <property type="evidence" value="ECO:0007669"/>
    <property type="project" value="UniProtKB-UniPathway"/>
</dbReference>
<dbReference type="Proteomes" id="UP000265725">
    <property type="component" value="Chromosome"/>
</dbReference>
<feature type="domain" description="Metalloenzyme" evidence="8">
    <location>
        <begin position="8"/>
        <end position="381"/>
    </location>
</feature>
<reference evidence="10" key="1">
    <citation type="submission" date="2018-09" db="EMBL/GenBank/DDBJ databases">
        <authorList>
            <person name="Zhu H."/>
        </authorList>
    </citation>
    <scope>NUCLEOTIDE SEQUENCE [LARGE SCALE GENOMIC DNA]</scope>
    <source>
        <strain evidence="10">K2R23-3</strain>
    </source>
</reference>
<comment type="similarity">
    <text evidence="1 6">Belongs to the phosphopentomutase family.</text>
</comment>
<evidence type="ECO:0000313" key="10">
    <source>
        <dbReference type="Proteomes" id="UP000265725"/>
    </source>
</evidence>
<dbReference type="EMBL" id="CP032418">
    <property type="protein sequence ID" value="AYC29343.1"/>
    <property type="molecule type" value="Genomic_DNA"/>
</dbReference>
<feature type="binding site" evidence="6">
    <location>
        <position position="329"/>
    </location>
    <ligand>
        <name>Mn(2+)</name>
        <dbReference type="ChEBI" id="CHEBI:29035"/>
        <label>1</label>
    </ligand>
</feature>
<dbReference type="EC" id="5.4.2.7" evidence="6 7"/>
<dbReference type="SUPFAM" id="SSF53649">
    <property type="entry name" value="Alkaline phosphatase-like"/>
    <property type="match status" value="1"/>
</dbReference>
<accession>A0A385YV29</accession>
<comment type="subcellular location">
    <subcellularLocation>
        <location evidence="6">Cytoplasm</location>
    </subcellularLocation>
</comment>
<evidence type="ECO:0000256" key="6">
    <source>
        <dbReference type="HAMAP-Rule" id="MF_00740"/>
    </source>
</evidence>
<comment type="catalytic activity">
    <reaction evidence="6">
        <text>alpha-D-ribose 1-phosphate = D-ribose 5-phosphate</text>
        <dbReference type="Rhea" id="RHEA:18793"/>
        <dbReference type="ChEBI" id="CHEBI:57720"/>
        <dbReference type="ChEBI" id="CHEBI:78346"/>
        <dbReference type="EC" id="5.4.2.7"/>
    </reaction>
</comment>
<comment type="function">
    <text evidence="6">Isomerase that catalyzes the conversion of deoxy-ribose 1-phosphate (dRib-1-P) and ribose 1-phosphate (Rib-1-P) to deoxy-ribose 5-phosphate (dRib-5-P) and ribose 5-phosphate (Rib-5-P), respectively.</text>
</comment>
<dbReference type="FunFam" id="3.30.70.1250:FF:000001">
    <property type="entry name" value="Phosphopentomutase"/>
    <property type="match status" value="1"/>
</dbReference>
<evidence type="ECO:0000256" key="1">
    <source>
        <dbReference type="ARBA" id="ARBA00010373"/>
    </source>
</evidence>
<dbReference type="OrthoDB" id="9769930at2"/>
<keyword evidence="5 6" id="KW-0413">Isomerase</keyword>
<dbReference type="InterPro" id="IPR010045">
    <property type="entry name" value="DeoB"/>
</dbReference>
<evidence type="ECO:0000256" key="7">
    <source>
        <dbReference type="NCBIfam" id="TIGR01696"/>
    </source>
</evidence>
<dbReference type="NCBIfam" id="NF003766">
    <property type="entry name" value="PRK05362.1"/>
    <property type="match status" value="1"/>
</dbReference>
<keyword evidence="4 6" id="KW-0464">Manganese</keyword>
<proteinExistence type="inferred from homology"/>
<comment type="catalytic activity">
    <reaction evidence="6">
        <text>2-deoxy-alpha-D-ribose 1-phosphate = 2-deoxy-D-ribose 5-phosphate</text>
        <dbReference type="Rhea" id="RHEA:27658"/>
        <dbReference type="ChEBI" id="CHEBI:57259"/>
        <dbReference type="ChEBI" id="CHEBI:62877"/>
        <dbReference type="EC" id="5.4.2.7"/>
    </reaction>
</comment>